<proteinExistence type="predicted"/>
<dbReference type="AlphaFoldDB" id="A0A914WSZ7"/>
<evidence type="ECO:0000313" key="4">
    <source>
        <dbReference type="WBParaSite" id="PSAMB.scaffold5291size12099.g26275.t1"/>
    </source>
</evidence>
<protein>
    <submittedName>
        <fullName evidence="4">Secreted protein</fullName>
    </submittedName>
</protein>
<sequence length="147" mass="16372">MAYINAVAFALCAFLFVVHGEVIDGVVKNFHLKQRIIKCTEGKPLAQCKLLLDLEPEELDAGCFEEKDKDGTPKVYCKLSGVDALECTALSKTPNNNHLCNKYYNYQIEKRDDEFYLWRSGECVTQAISILVHCRFPAPTGAPPAAA</sequence>
<dbReference type="InterPro" id="IPR056710">
    <property type="entry name" value="DUF7808"/>
</dbReference>
<evidence type="ECO:0000313" key="3">
    <source>
        <dbReference type="Proteomes" id="UP000887566"/>
    </source>
</evidence>
<name>A0A914WSZ7_9BILA</name>
<dbReference type="PANTHER" id="PTHR34493">
    <property type="entry name" value="PROTEIN CBG13422-RELATED"/>
    <property type="match status" value="1"/>
</dbReference>
<evidence type="ECO:0000256" key="1">
    <source>
        <dbReference type="SAM" id="SignalP"/>
    </source>
</evidence>
<accession>A0A914WSZ7</accession>
<feature type="chain" id="PRO_5037916292" evidence="1">
    <location>
        <begin position="21"/>
        <end position="147"/>
    </location>
</feature>
<dbReference type="WBParaSite" id="PSAMB.scaffold5291size12099.g26275.t1">
    <property type="protein sequence ID" value="PSAMB.scaffold5291size12099.g26275.t1"/>
    <property type="gene ID" value="PSAMB.scaffold5291size12099.g26275"/>
</dbReference>
<dbReference type="Pfam" id="PF25096">
    <property type="entry name" value="DUF7808"/>
    <property type="match status" value="1"/>
</dbReference>
<reference evidence="4" key="1">
    <citation type="submission" date="2022-11" db="UniProtKB">
        <authorList>
            <consortium name="WormBaseParasite"/>
        </authorList>
    </citation>
    <scope>IDENTIFICATION</scope>
</reference>
<organism evidence="3 4">
    <name type="scientific">Plectus sambesii</name>
    <dbReference type="NCBI Taxonomy" id="2011161"/>
    <lineage>
        <taxon>Eukaryota</taxon>
        <taxon>Metazoa</taxon>
        <taxon>Ecdysozoa</taxon>
        <taxon>Nematoda</taxon>
        <taxon>Chromadorea</taxon>
        <taxon>Plectida</taxon>
        <taxon>Plectina</taxon>
        <taxon>Plectoidea</taxon>
        <taxon>Plectidae</taxon>
        <taxon>Plectus</taxon>
    </lineage>
</organism>
<feature type="domain" description="DUF7808" evidence="2">
    <location>
        <begin position="33"/>
        <end position="139"/>
    </location>
</feature>
<dbReference type="Proteomes" id="UP000887566">
    <property type="component" value="Unplaced"/>
</dbReference>
<keyword evidence="3" id="KW-1185">Reference proteome</keyword>
<evidence type="ECO:0000259" key="2">
    <source>
        <dbReference type="Pfam" id="PF25096"/>
    </source>
</evidence>
<keyword evidence="1" id="KW-0732">Signal</keyword>
<feature type="signal peptide" evidence="1">
    <location>
        <begin position="1"/>
        <end position="20"/>
    </location>
</feature>